<evidence type="ECO:0000259" key="9">
    <source>
        <dbReference type="Pfam" id="PF12804"/>
    </source>
</evidence>
<comment type="subunit">
    <text evidence="8">Monomer.</text>
</comment>
<dbReference type="EC" id="2.7.7.77" evidence="8"/>
<keyword evidence="5 8" id="KW-0460">Magnesium</keyword>
<dbReference type="InterPro" id="IPR029044">
    <property type="entry name" value="Nucleotide-diphossugar_trans"/>
</dbReference>
<evidence type="ECO:0000256" key="1">
    <source>
        <dbReference type="ARBA" id="ARBA00022490"/>
    </source>
</evidence>
<keyword evidence="7 8" id="KW-0501">Molybdenum cofactor biosynthesis</keyword>
<dbReference type="Proteomes" id="UP000198305">
    <property type="component" value="Unassembled WGS sequence"/>
</dbReference>
<keyword evidence="1 8" id="KW-0963">Cytoplasm</keyword>
<dbReference type="InterPro" id="IPR013482">
    <property type="entry name" value="Molybde_CF_guanTrfase"/>
</dbReference>
<keyword evidence="6 8" id="KW-0342">GTP-binding</keyword>
<keyword evidence="11" id="KW-1185">Reference proteome</keyword>
<dbReference type="Pfam" id="PF12804">
    <property type="entry name" value="NTP_transf_3"/>
    <property type="match status" value="1"/>
</dbReference>
<dbReference type="OrthoDB" id="9788394at2"/>
<dbReference type="CDD" id="cd02503">
    <property type="entry name" value="MobA"/>
    <property type="match status" value="1"/>
</dbReference>
<dbReference type="EMBL" id="FZOA01000001">
    <property type="protein sequence ID" value="SNR63557.1"/>
    <property type="molecule type" value="Genomic_DNA"/>
</dbReference>
<feature type="binding site" evidence="8">
    <location>
        <position position="97"/>
    </location>
    <ligand>
        <name>Mg(2+)</name>
        <dbReference type="ChEBI" id="CHEBI:18420"/>
    </ligand>
</feature>
<evidence type="ECO:0000256" key="4">
    <source>
        <dbReference type="ARBA" id="ARBA00022741"/>
    </source>
</evidence>
<protein>
    <recommendedName>
        <fullName evidence="8">Molybdenum cofactor guanylyltransferase</fullName>
        <shortName evidence="8">MoCo guanylyltransferase</shortName>
        <ecNumber evidence="8">2.7.7.77</ecNumber>
    </recommendedName>
    <alternativeName>
        <fullName evidence="8">GTP:molybdopterin guanylyltransferase</fullName>
    </alternativeName>
    <alternativeName>
        <fullName evidence="8">Mo-MPT guanylyltransferase</fullName>
    </alternativeName>
    <alternativeName>
        <fullName evidence="8">Molybdopterin guanylyltransferase</fullName>
    </alternativeName>
    <alternativeName>
        <fullName evidence="8">Molybdopterin-guanine dinucleotide synthase</fullName>
        <shortName evidence="8">MGD synthase</shortName>
    </alternativeName>
</protein>
<comment type="similarity">
    <text evidence="8">Belongs to the MobA family.</text>
</comment>
<dbReference type="RefSeq" id="WP_089374426.1">
    <property type="nucleotide sequence ID" value="NZ_FZOA01000001.1"/>
</dbReference>
<dbReference type="PANTHER" id="PTHR19136">
    <property type="entry name" value="MOLYBDENUM COFACTOR GUANYLYLTRANSFERASE"/>
    <property type="match status" value="1"/>
</dbReference>
<sequence>MSITGIVLAGGQGKRMGGINKGLVEFNGQPMVAHVLQRLAPQVDELLVNANHETERYAQFGHPIVQDQISGFAGPLAGLHAGMQQARHPYILTAPCDSPLLPPTLVKRLLNALIERDADIAIAKTGTQAHPVFCLCRRSLLPSLEQFLQQGNRKMADWVSQLDTAEVSFTDQAQAFANINTHEELHKLEHTA</sequence>
<dbReference type="PANTHER" id="PTHR19136:SF81">
    <property type="entry name" value="MOLYBDENUM COFACTOR GUANYLYLTRANSFERASE"/>
    <property type="match status" value="1"/>
</dbReference>
<evidence type="ECO:0000256" key="3">
    <source>
        <dbReference type="ARBA" id="ARBA00022723"/>
    </source>
</evidence>
<proteinExistence type="inferred from homology"/>
<feature type="domain" description="MobA-like NTP transferase" evidence="9">
    <location>
        <begin position="5"/>
        <end position="157"/>
    </location>
</feature>
<comment type="subcellular location">
    <subcellularLocation>
        <location evidence="8">Cytoplasm</location>
    </subcellularLocation>
</comment>
<dbReference type="Gene3D" id="3.90.550.10">
    <property type="entry name" value="Spore Coat Polysaccharide Biosynthesis Protein SpsA, Chain A"/>
    <property type="match status" value="1"/>
</dbReference>
<dbReference type="GO" id="GO:0005737">
    <property type="term" value="C:cytoplasm"/>
    <property type="evidence" value="ECO:0007669"/>
    <property type="project" value="UniProtKB-SubCell"/>
</dbReference>
<evidence type="ECO:0000256" key="7">
    <source>
        <dbReference type="ARBA" id="ARBA00023150"/>
    </source>
</evidence>
<dbReference type="GO" id="GO:1902758">
    <property type="term" value="P:bis(molybdopterin guanine dinucleotide)molybdenum biosynthetic process"/>
    <property type="evidence" value="ECO:0007669"/>
    <property type="project" value="TreeGrafter"/>
</dbReference>
<evidence type="ECO:0000256" key="8">
    <source>
        <dbReference type="HAMAP-Rule" id="MF_00316"/>
    </source>
</evidence>
<dbReference type="NCBIfam" id="TIGR02665">
    <property type="entry name" value="molyb_mobA"/>
    <property type="match status" value="1"/>
</dbReference>
<dbReference type="GO" id="GO:0046872">
    <property type="term" value="F:metal ion binding"/>
    <property type="evidence" value="ECO:0007669"/>
    <property type="project" value="UniProtKB-KW"/>
</dbReference>
<keyword evidence="2 8" id="KW-0808">Transferase</keyword>
<feature type="binding site" evidence="8">
    <location>
        <position position="49"/>
    </location>
    <ligand>
        <name>GTP</name>
        <dbReference type="ChEBI" id="CHEBI:37565"/>
    </ligand>
</feature>
<dbReference type="HAMAP" id="MF_00316">
    <property type="entry name" value="MobA"/>
    <property type="match status" value="1"/>
</dbReference>
<keyword evidence="10" id="KW-0548">Nucleotidyltransferase</keyword>
<feature type="binding site" evidence="8">
    <location>
        <begin position="8"/>
        <end position="10"/>
    </location>
    <ligand>
        <name>GTP</name>
        <dbReference type="ChEBI" id="CHEBI:37565"/>
    </ligand>
</feature>
<keyword evidence="3 8" id="KW-0479">Metal-binding</keyword>
<dbReference type="GO" id="GO:0061603">
    <property type="term" value="F:molybdenum cofactor guanylyltransferase activity"/>
    <property type="evidence" value="ECO:0007669"/>
    <property type="project" value="UniProtKB-EC"/>
</dbReference>
<reference evidence="11" key="1">
    <citation type="submission" date="2017-06" db="EMBL/GenBank/DDBJ databases">
        <authorList>
            <person name="Varghese N."/>
            <person name="Submissions S."/>
        </authorList>
    </citation>
    <scope>NUCLEOTIDE SEQUENCE [LARGE SCALE GENOMIC DNA]</scope>
    <source>
        <strain evidence="11">Ca-68</strain>
    </source>
</reference>
<comment type="catalytic activity">
    <reaction evidence="8">
        <text>Mo-molybdopterin + GTP + H(+) = Mo-molybdopterin guanine dinucleotide + diphosphate</text>
        <dbReference type="Rhea" id="RHEA:34243"/>
        <dbReference type="ChEBI" id="CHEBI:15378"/>
        <dbReference type="ChEBI" id="CHEBI:33019"/>
        <dbReference type="ChEBI" id="CHEBI:37565"/>
        <dbReference type="ChEBI" id="CHEBI:71302"/>
        <dbReference type="ChEBI" id="CHEBI:71310"/>
        <dbReference type="EC" id="2.7.7.77"/>
    </reaction>
</comment>
<feature type="binding site" evidence="8">
    <location>
        <position position="67"/>
    </location>
    <ligand>
        <name>GTP</name>
        <dbReference type="ChEBI" id="CHEBI:37565"/>
    </ligand>
</feature>
<comment type="function">
    <text evidence="8">Transfers a GMP moiety from GTP to Mo-molybdopterin (Mo-MPT) cofactor (Moco or molybdenum cofactor) to form Mo-molybdopterin guanine dinucleotide (Mo-MGD) cofactor.</text>
</comment>
<organism evidence="10 11">
    <name type="scientific">Methylobacillus rhizosphaerae</name>
    <dbReference type="NCBI Taxonomy" id="551994"/>
    <lineage>
        <taxon>Bacteria</taxon>
        <taxon>Pseudomonadati</taxon>
        <taxon>Pseudomonadota</taxon>
        <taxon>Betaproteobacteria</taxon>
        <taxon>Nitrosomonadales</taxon>
        <taxon>Methylophilaceae</taxon>
        <taxon>Methylobacillus</taxon>
    </lineage>
</organism>
<dbReference type="SUPFAM" id="SSF53448">
    <property type="entry name" value="Nucleotide-diphospho-sugar transferases"/>
    <property type="match status" value="1"/>
</dbReference>
<gene>
    <name evidence="8" type="primary">mobA</name>
    <name evidence="10" type="ORF">SAMN05192560_0275</name>
</gene>
<name>A0A238XXB9_9PROT</name>
<dbReference type="GO" id="GO:0005525">
    <property type="term" value="F:GTP binding"/>
    <property type="evidence" value="ECO:0007669"/>
    <property type="project" value="UniProtKB-UniRule"/>
</dbReference>
<keyword evidence="4 8" id="KW-0547">Nucleotide-binding</keyword>
<evidence type="ECO:0000313" key="10">
    <source>
        <dbReference type="EMBL" id="SNR63557.1"/>
    </source>
</evidence>
<evidence type="ECO:0000313" key="11">
    <source>
        <dbReference type="Proteomes" id="UP000198305"/>
    </source>
</evidence>
<comment type="domain">
    <text evidence="8">The N-terminal domain determines nucleotide recognition and specific binding, while the C-terminal domain determines the specific binding to the target protein.</text>
</comment>
<comment type="cofactor">
    <cofactor evidence="8">
        <name>Mg(2+)</name>
        <dbReference type="ChEBI" id="CHEBI:18420"/>
    </cofactor>
</comment>
<accession>A0A238XXB9</accession>
<feature type="binding site" evidence="8">
    <location>
        <position position="21"/>
    </location>
    <ligand>
        <name>GTP</name>
        <dbReference type="ChEBI" id="CHEBI:37565"/>
    </ligand>
</feature>
<evidence type="ECO:0000256" key="2">
    <source>
        <dbReference type="ARBA" id="ARBA00022679"/>
    </source>
</evidence>
<dbReference type="AlphaFoldDB" id="A0A238XXB9"/>
<evidence type="ECO:0000256" key="5">
    <source>
        <dbReference type="ARBA" id="ARBA00022842"/>
    </source>
</evidence>
<feature type="binding site" evidence="8">
    <location>
        <position position="97"/>
    </location>
    <ligand>
        <name>GTP</name>
        <dbReference type="ChEBI" id="CHEBI:37565"/>
    </ligand>
</feature>
<dbReference type="InterPro" id="IPR025877">
    <property type="entry name" value="MobA-like_NTP_Trfase"/>
</dbReference>
<evidence type="ECO:0000256" key="6">
    <source>
        <dbReference type="ARBA" id="ARBA00023134"/>
    </source>
</evidence>